<dbReference type="AlphaFoldDB" id="A0AAN6LRX4"/>
<keyword evidence="1" id="KW-0472">Membrane</keyword>
<keyword evidence="1" id="KW-1133">Transmembrane helix</keyword>
<evidence type="ECO:0000313" key="3">
    <source>
        <dbReference type="Proteomes" id="UP001280581"/>
    </source>
</evidence>
<evidence type="ECO:0000313" key="2">
    <source>
        <dbReference type="EMBL" id="KAK3202211.1"/>
    </source>
</evidence>
<evidence type="ECO:0000256" key="1">
    <source>
        <dbReference type="SAM" id="Phobius"/>
    </source>
</evidence>
<reference evidence="2 3" key="1">
    <citation type="submission" date="2021-02" db="EMBL/GenBank/DDBJ databases">
        <title>Genome assembly of Pseudopithomyces chartarum.</title>
        <authorList>
            <person name="Jauregui R."/>
            <person name="Singh J."/>
            <person name="Voisey C."/>
        </authorList>
    </citation>
    <scope>NUCLEOTIDE SEQUENCE [LARGE SCALE GENOMIC DNA]</scope>
    <source>
        <strain evidence="2 3">AGR01</strain>
    </source>
</reference>
<keyword evidence="1" id="KW-0812">Transmembrane</keyword>
<keyword evidence="3" id="KW-1185">Reference proteome</keyword>
<feature type="transmembrane region" description="Helical" evidence="1">
    <location>
        <begin position="60"/>
        <end position="81"/>
    </location>
</feature>
<feature type="transmembrane region" description="Helical" evidence="1">
    <location>
        <begin position="31"/>
        <end position="48"/>
    </location>
</feature>
<accession>A0AAN6LRX4</accession>
<comment type="caution">
    <text evidence="2">The sequence shown here is derived from an EMBL/GenBank/DDBJ whole genome shotgun (WGS) entry which is preliminary data.</text>
</comment>
<protein>
    <submittedName>
        <fullName evidence="2">Uncharacterized protein</fullName>
    </submittedName>
</protein>
<organism evidence="2 3">
    <name type="scientific">Pseudopithomyces chartarum</name>
    <dbReference type="NCBI Taxonomy" id="1892770"/>
    <lineage>
        <taxon>Eukaryota</taxon>
        <taxon>Fungi</taxon>
        <taxon>Dikarya</taxon>
        <taxon>Ascomycota</taxon>
        <taxon>Pezizomycotina</taxon>
        <taxon>Dothideomycetes</taxon>
        <taxon>Pleosporomycetidae</taxon>
        <taxon>Pleosporales</taxon>
        <taxon>Massarineae</taxon>
        <taxon>Didymosphaeriaceae</taxon>
        <taxon>Pseudopithomyces</taxon>
    </lineage>
</organism>
<name>A0AAN6LRX4_9PLEO</name>
<gene>
    <name evidence="2" type="ORF">GRF29_161g530307</name>
</gene>
<proteinExistence type="predicted"/>
<dbReference type="Proteomes" id="UP001280581">
    <property type="component" value="Unassembled WGS sequence"/>
</dbReference>
<dbReference type="EMBL" id="WVTA01000014">
    <property type="protein sequence ID" value="KAK3202211.1"/>
    <property type="molecule type" value="Genomic_DNA"/>
</dbReference>
<sequence length="235" mass="27177">MLIGFVKSYVEPLVARFLDSASWVTLPRSRFLGLLDGMLVYLVYGLIFPHVNLANTLKCFVFFVEGAMINAFGFALLLFLAHTPSDIKFFTERIRAHGSNTASTKNDSETMRKSTGIGCVALFSRLPRFLHRSFSSPLLVNLPLLFILASNTLLHELQRRIYEAVYRTADHRRILRCAIRRLCERKTTPAWPTPAGCIYGRDRWLCDAYRERDHRLVDEEEEILVYQHPRFEYAI</sequence>